<feature type="region of interest" description="Disordered" evidence="1">
    <location>
        <begin position="168"/>
        <end position="190"/>
    </location>
</feature>
<feature type="transmembrane region" description="Helical" evidence="2">
    <location>
        <begin position="109"/>
        <end position="128"/>
    </location>
</feature>
<evidence type="ECO:0000313" key="4">
    <source>
        <dbReference type="Proteomes" id="UP000031967"/>
    </source>
</evidence>
<keyword evidence="4" id="KW-1185">Reference proteome</keyword>
<protein>
    <submittedName>
        <fullName evidence="3">Uncharacterized protein</fullName>
    </submittedName>
</protein>
<keyword evidence="2" id="KW-0812">Transmembrane</keyword>
<evidence type="ECO:0000256" key="2">
    <source>
        <dbReference type="SAM" id="Phobius"/>
    </source>
</evidence>
<dbReference type="EMBL" id="JXAK01000089">
    <property type="protein sequence ID" value="KIL37888.1"/>
    <property type="molecule type" value="Genomic_DNA"/>
</dbReference>
<proteinExistence type="predicted"/>
<dbReference type="RefSeq" id="WP_041052260.1">
    <property type="nucleotide sequence ID" value="NZ_JXAK01000089.1"/>
</dbReference>
<comment type="caution">
    <text evidence="3">The sequence shown here is derived from an EMBL/GenBank/DDBJ whole genome shotgun (WGS) entry which is preliminary data.</text>
</comment>
<sequence length="190" mass="20784">MQLLCQYPIAASSVTPYIGRAVAACTADGDVVCGVIDRIHDGHLVMRPLENVPDAAIASLKQSLAKNPRVNDIKSKMKEKARIKAWGYPGAYPFGWGYGNWGWGLGWWWIWPLFFLAALAAFPFFWYARRGGTNFRLTIMELPAAQTGSSIMALWARSGTAGLAAASPPFTAARSGRSARPPKWRPAGTR</sequence>
<dbReference type="Proteomes" id="UP000031967">
    <property type="component" value="Unassembled WGS sequence"/>
</dbReference>
<keyword evidence="2" id="KW-0472">Membrane</keyword>
<accession>A0ABR5AA54</accession>
<keyword evidence="2" id="KW-1133">Transmembrane helix</keyword>
<reference evidence="3 4" key="1">
    <citation type="submission" date="2014-12" db="EMBL/GenBank/DDBJ databases">
        <title>Draft genome sequence of Paenibacillus kamchatkensis strain B-2647.</title>
        <authorList>
            <person name="Karlyshev A.V."/>
            <person name="Kudryashova E.B."/>
        </authorList>
    </citation>
    <scope>NUCLEOTIDE SEQUENCE [LARGE SCALE GENOMIC DNA]</scope>
    <source>
        <strain evidence="3 4">VKM B-2647</strain>
    </source>
</reference>
<organism evidence="3 4">
    <name type="scientific">Gordoniibacillus kamchatkensis</name>
    <dbReference type="NCBI Taxonomy" id="1590651"/>
    <lineage>
        <taxon>Bacteria</taxon>
        <taxon>Bacillati</taxon>
        <taxon>Bacillota</taxon>
        <taxon>Bacilli</taxon>
        <taxon>Bacillales</taxon>
        <taxon>Paenibacillaceae</taxon>
        <taxon>Gordoniibacillus</taxon>
    </lineage>
</organism>
<name>A0ABR5AA54_9BACL</name>
<evidence type="ECO:0000313" key="3">
    <source>
        <dbReference type="EMBL" id="KIL37888.1"/>
    </source>
</evidence>
<evidence type="ECO:0000256" key="1">
    <source>
        <dbReference type="SAM" id="MobiDB-lite"/>
    </source>
</evidence>
<gene>
    <name evidence="3" type="ORF">SD70_30050</name>
</gene>